<gene>
    <name evidence="2" type="primary">thiL</name>
    <name evidence="5" type="ORF">CAY53_00455</name>
</gene>
<evidence type="ECO:0000256" key="1">
    <source>
        <dbReference type="ARBA" id="ARBA00022977"/>
    </source>
</evidence>
<dbReference type="InterPro" id="IPR036921">
    <property type="entry name" value="PurM-like_N_sf"/>
</dbReference>
<keyword evidence="2" id="KW-0808">Transferase</keyword>
<evidence type="ECO:0000259" key="4">
    <source>
        <dbReference type="Pfam" id="PF02769"/>
    </source>
</evidence>
<dbReference type="UniPathway" id="UPA00060">
    <property type="reaction ID" value="UER00142"/>
</dbReference>
<dbReference type="KEGG" id="deo:CAY53_00455"/>
<feature type="binding site" evidence="2">
    <location>
        <position position="120"/>
    </location>
    <ligand>
        <name>Mg(2+)</name>
        <dbReference type="ChEBI" id="CHEBI:18420"/>
        <label>1</label>
    </ligand>
</feature>
<dbReference type="PANTHER" id="PTHR30270">
    <property type="entry name" value="THIAMINE-MONOPHOSPHATE KINASE"/>
    <property type="match status" value="1"/>
</dbReference>
<protein>
    <recommendedName>
        <fullName evidence="2">Thiamine-monophosphate kinase</fullName>
        <shortName evidence="2">TMP kinase</shortName>
        <shortName evidence="2">Thiamine-phosphate kinase</shortName>
        <ecNumber evidence="2">2.7.4.16</ecNumber>
    </recommendedName>
</protein>
<dbReference type="CDD" id="cd02194">
    <property type="entry name" value="ThiL"/>
    <property type="match status" value="1"/>
</dbReference>
<dbReference type="EC" id="2.7.4.16" evidence="2"/>
<dbReference type="RefSeq" id="WP_104935468.1">
    <property type="nucleotide sequence ID" value="NZ_CP021255.1"/>
</dbReference>
<keyword evidence="2 5" id="KW-0418">Kinase</keyword>
<evidence type="ECO:0000256" key="2">
    <source>
        <dbReference type="HAMAP-Rule" id="MF_02128"/>
    </source>
</evidence>
<feature type="binding site" evidence="2">
    <location>
        <position position="213"/>
    </location>
    <ligand>
        <name>Mg(2+)</name>
        <dbReference type="ChEBI" id="CHEBI:18420"/>
        <label>3</label>
    </ligand>
</feature>
<feature type="binding site" evidence="2">
    <location>
        <position position="266"/>
    </location>
    <ligand>
        <name>substrate</name>
    </ligand>
</feature>
<keyword evidence="6" id="KW-1185">Reference proteome</keyword>
<proteinExistence type="inferred from homology"/>
<dbReference type="OrthoDB" id="9802811at2"/>
<keyword evidence="2" id="KW-0460">Magnesium</keyword>
<dbReference type="Pfam" id="PF02769">
    <property type="entry name" value="AIRS_C"/>
    <property type="match status" value="1"/>
</dbReference>
<reference evidence="5 6" key="1">
    <citation type="journal article" date="2018" name="MBio">
        <title>Insights into the evolution of host association through the isolation and characterization of a novel human periodontal pathobiont, Desulfobulbus oralis.</title>
        <authorList>
            <person name="Cross K.L."/>
            <person name="Chirania P."/>
            <person name="Xiong W."/>
            <person name="Beall C.J."/>
            <person name="Elkins J.G."/>
            <person name="Giannone R.J."/>
            <person name="Griffen A.L."/>
            <person name="Guss A.M."/>
            <person name="Hettich R.L."/>
            <person name="Joshi S.S."/>
            <person name="Mokrzan E.M."/>
            <person name="Martin R.K."/>
            <person name="Zhulin I.B."/>
            <person name="Leys E.J."/>
            <person name="Podar M."/>
        </authorList>
    </citation>
    <scope>NUCLEOTIDE SEQUENCE [LARGE SCALE GENOMIC DNA]</scope>
    <source>
        <strain evidence="5 6">ORNL</strain>
    </source>
</reference>
<feature type="binding site" evidence="2">
    <location>
        <position position="50"/>
    </location>
    <ligand>
        <name>substrate</name>
    </ligand>
</feature>
<feature type="binding site" evidence="2">
    <location>
        <position position="215"/>
    </location>
    <ligand>
        <name>ATP</name>
        <dbReference type="ChEBI" id="CHEBI:30616"/>
    </ligand>
</feature>
<organism evidence="5 6">
    <name type="scientific">Desulfobulbus oralis</name>
    <dbReference type="NCBI Taxonomy" id="1986146"/>
    <lineage>
        <taxon>Bacteria</taxon>
        <taxon>Pseudomonadati</taxon>
        <taxon>Thermodesulfobacteriota</taxon>
        <taxon>Desulfobulbia</taxon>
        <taxon>Desulfobulbales</taxon>
        <taxon>Desulfobulbaceae</taxon>
        <taxon>Desulfobulbus</taxon>
    </lineage>
</organism>
<feature type="binding site" evidence="2">
    <location>
        <position position="146"/>
    </location>
    <ligand>
        <name>ATP</name>
        <dbReference type="ChEBI" id="CHEBI:30616"/>
    </ligand>
</feature>
<comment type="function">
    <text evidence="2">Catalyzes the ATP-dependent phosphorylation of thiamine-monophosphate (TMP) to form thiamine-pyrophosphate (TPP), the active form of vitamin B1.</text>
</comment>
<feature type="domain" description="PurM-like N-terminal" evidence="3">
    <location>
        <begin position="24"/>
        <end position="138"/>
    </location>
</feature>
<feature type="binding site" evidence="2">
    <location>
        <position position="43"/>
    </location>
    <ligand>
        <name>Mg(2+)</name>
        <dbReference type="ChEBI" id="CHEBI:18420"/>
        <label>1</label>
    </ligand>
</feature>
<accession>A0A2L1GKE0</accession>
<feature type="domain" description="PurM-like C-terminal" evidence="4">
    <location>
        <begin position="150"/>
        <end position="308"/>
    </location>
</feature>
<evidence type="ECO:0000259" key="3">
    <source>
        <dbReference type="Pfam" id="PF00586"/>
    </source>
</evidence>
<dbReference type="GO" id="GO:0005524">
    <property type="term" value="F:ATP binding"/>
    <property type="evidence" value="ECO:0007669"/>
    <property type="project" value="UniProtKB-UniRule"/>
</dbReference>
<feature type="binding site" evidence="2">
    <location>
        <position position="322"/>
    </location>
    <ligand>
        <name>substrate</name>
    </ligand>
</feature>
<feature type="binding site" evidence="2">
    <location>
        <position position="26"/>
    </location>
    <ligand>
        <name>Mg(2+)</name>
        <dbReference type="ChEBI" id="CHEBI:18420"/>
        <label>4</label>
    </ligand>
</feature>
<feature type="binding site" evidence="2">
    <location>
        <position position="216"/>
    </location>
    <ligand>
        <name>Mg(2+)</name>
        <dbReference type="ChEBI" id="CHEBI:18420"/>
        <label>5</label>
    </ligand>
</feature>
<dbReference type="SUPFAM" id="SSF55326">
    <property type="entry name" value="PurM N-terminal domain-like"/>
    <property type="match status" value="1"/>
</dbReference>
<comment type="pathway">
    <text evidence="2">Cofactor biosynthesis; thiamine diphosphate biosynthesis; thiamine diphosphate from thiamine phosphate: step 1/1.</text>
</comment>
<feature type="binding site" evidence="2">
    <location>
        <position position="43"/>
    </location>
    <ligand>
        <name>Mg(2+)</name>
        <dbReference type="ChEBI" id="CHEBI:18420"/>
        <label>2</label>
    </ligand>
</feature>
<dbReference type="GO" id="GO:0000287">
    <property type="term" value="F:magnesium ion binding"/>
    <property type="evidence" value="ECO:0007669"/>
    <property type="project" value="UniProtKB-UniRule"/>
</dbReference>
<feature type="binding site" evidence="2">
    <location>
        <position position="26"/>
    </location>
    <ligand>
        <name>Mg(2+)</name>
        <dbReference type="ChEBI" id="CHEBI:18420"/>
        <label>3</label>
    </ligand>
</feature>
<dbReference type="AlphaFoldDB" id="A0A2L1GKE0"/>
<dbReference type="EMBL" id="CP021255">
    <property type="protein sequence ID" value="AVD70143.1"/>
    <property type="molecule type" value="Genomic_DNA"/>
</dbReference>
<dbReference type="Gene3D" id="3.30.1330.10">
    <property type="entry name" value="PurM-like, N-terminal domain"/>
    <property type="match status" value="1"/>
</dbReference>
<feature type="binding site" evidence="2">
    <location>
        <begin position="119"/>
        <end position="120"/>
    </location>
    <ligand>
        <name>ATP</name>
        <dbReference type="ChEBI" id="CHEBI:30616"/>
    </ligand>
</feature>
<dbReference type="HAMAP" id="MF_02128">
    <property type="entry name" value="TMP_kinase"/>
    <property type="match status" value="1"/>
</dbReference>
<keyword evidence="2" id="KW-0479">Metal-binding</keyword>
<comment type="similarity">
    <text evidence="2">Belongs to the thiamine-monophosphate kinase family.</text>
</comment>
<feature type="binding site" evidence="2">
    <location>
        <position position="41"/>
    </location>
    <ligand>
        <name>Mg(2+)</name>
        <dbReference type="ChEBI" id="CHEBI:18420"/>
        <label>4</label>
    </ligand>
</feature>
<dbReference type="InterPro" id="IPR036676">
    <property type="entry name" value="PurM-like_C_sf"/>
</dbReference>
<comment type="caution">
    <text evidence="2">Lacks conserved residue(s) required for the propagation of feature annotation.</text>
</comment>
<dbReference type="GO" id="GO:0009030">
    <property type="term" value="F:thiamine-phosphate kinase activity"/>
    <property type="evidence" value="ECO:0007669"/>
    <property type="project" value="UniProtKB-UniRule"/>
</dbReference>
<dbReference type="GO" id="GO:0009229">
    <property type="term" value="P:thiamine diphosphate biosynthetic process"/>
    <property type="evidence" value="ECO:0007669"/>
    <property type="project" value="UniProtKB-UniRule"/>
</dbReference>
<feature type="binding site" evidence="2">
    <location>
        <position position="72"/>
    </location>
    <ligand>
        <name>Mg(2+)</name>
        <dbReference type="ChEBI" id="CHEBI:18420"/>
        <label>4</label>
    </ligand>
</feature>
<evidence type="ECO:0000313" key="6">
    <source>
        <dbReference type="Proteomes" id="UP000239867"/>
    </source>
</evidence>
<evidence type="ECO:0000313" key="5">
    <source>
        <dbReference type="EMBL" id="AVD70143.1"/>
    </source>
</evidence>
<keyword evidence="2" id="KW-0067">ATP-binding</keyword>
<dbReference type="Proteomes" id="UP000239867">
    <property type="component" value="Chromosome"/>
</dbReference>
<dbReference type="GO" id="GO:0009228">
    <property type="term" value="P:thiamine biosynthetic process"/>
    <property type="evidence" value="ECO:0007669"/>
    <property type="project" value="UniProtKB-KW"/>
</dbReference>
<dbReference type="SUPFAM" id="SSF56042">
    <property type="entry name" value="PurM C-terminal domain-like"/>
    <property type="match status" value="1"/>
</dbReference>
<name>A0A2L1GKE0_9BACT</name>
<dbReference type="InterPro" id="IPR006283">
    <property type="entry name" value="ThiL-like"/>
</dbReference>
<dbReference type="PIRSF" id="PIRSF005303">
    <property type="entry name" value="Thiam_monoph_kin"/>
    <property type="match status" value="1"/>
</dbReference>
<sequence length="330" mass="34516">MNEREYIRSLAVQSTCPDILRGMGDDCAVIGKGSGLVQLLSLDTMVEGVHFDRSFHPPDLLGRKLVSVNVSDIAAMGGRPTLLLLSSGLPPGFDEAWVLAFNRGLHAACRDYGCTLVGGDTVASPGGFCFSLTILGEMAAGEVLYRSGAQQGDALYVSGNLGFAAAGLALLQADRAGCAPDFAPLVDRHLNPEARVALGQQLAASGLVHAMMDSSDGPASDVAQLCAASGLGARIFADRLPASNILTEAARLLDANPQDWMLKGGEDFELLFTAAPEHDTALRAIARKCGLRLTPIGCMDAGAGLRLVAGDGRDSPLDYQGYEHFCEPGL</sequence>
<dbReference type="Pfam" id="PF00586">
    <property type="entry name" value="AIRS"/>
    <property type="match status" value="1"/>
</dbReference>
<keyword evidence="1 2" id="KW-0784">Thiamine biosynthesis</keyword>
<keyword evidence="2" id="KW-0547">Nucleotide-binding</keyword>
<comment type="miscellaneous">
    <text evidence="2">Reaction mechanism of ThiL seems to utilize a direct, inline transfer of the gamma-phosphate of ATP to TMP rather than a phosphorylated enzyme intermediate.</text>
</comment>
<comment type="catalytic activity">
    <reaction evidence="2">
        <text>thiamine phosphate + ATP = thiamine diphosphate + ADP</text>
        <dbReference type="Rhea" id="RHEA:15913"/>
        <dbReference type="ChEBI" id="CHEBI:30616"/>
        <dbReference type="ChEBI" id="CHEBI:37575"/>
        <dbReference type="ChEBI" id="CHEBI:58937"/>
        <dbReference type="ChEBI" id="CHEBI:456216"/>
        <dbReference type="EC" id="2.7.4.16"/>
    </reaction>
</comment>
<dbReference type="Gene3D" id="3.90.650.10">
    <property type="entry name" value="PurM-like C-terminal domain"/>
    <property type="match status" value="1"/>
</dbReference>
<feature type="binding site" evidence="2">
    <location>
        <position position="72"/>
    </location>
    <ligand>
        <name>Mg(2+)</name>
        <dbReference type="ChEBI" id="CHEBI:18420"/>
        <label>3</label>
    </ligand>
</feature>
<dbReference type="NCBIfam" id="TIGR01379">
    <property type="entry name" value="thiL"/>
    <property type="match status" value="1"/>
</dbReference>
<feature type="binding site" evidence="2">
    <location>
        <position position="72"/>
    </location>
    <ligand>
        <name>Mg(2+)</name>
        <dbReference type="ChEBI" id="CHEBI:18420"/>
        <label>2</label>
    </ligand>
</feature>
<dbReference type="InterPro" id="IPR010918">
    <property type="entry name" value="PurM-like_C_dom"/>
</dbReference>
<dbReference type="InterPro" id="IPR016188">
    <property type="entry name" value="PurM-like_N"/>
</dbReference>
<dbReference type="PANTHER" id="PTHR30270:SF0">
    <property type="entry name" value="THIAMINE-MONOPHOSPHATE KINASE"/>
    <property type="match status" value="1"/>
</dbReference>